<dbReference type="GO" id="GO:0006400">
    <property type="term" value="P:tRNA modification"/>
    <property type="evidence" value="ECO:0007669"/>
    <property type="project" value="UniProtKB-UniRule"/>
</dbReference>
<organism evidence="18">
    <name type="scientific">Lepeophtheirus salmonis</name>
    <name type="common">Salmon louse</name>
    <name type="synonym">Caligus salmonis</name>
    <dbReference type="NCBI Taxonomy" id="72036"/>
    <lineage>
        <taxon>Eukaryota</taxon>
        <taxon>Metazoa</taxon>
        <taxon>Ecdysozoa</taxon>
        <taxon>Arthropoda</taxon>
        <taxon>Crustacea</taxon>
        <taxon>Multicrustacea</taxon>
        <taxon>Hexanauplia</taxon>
        <taxon>Copepoda</taxon>
        <taxon>Siphonostomatoida</taxon>
        <taxon>Caligidae</taxon>
        <taxon>Lepeophtheirus</taxon>
    </lineage>
</organism>
<dbReference type="Pfam" id="PF14413">
    <property type="entry name" value="Thg1C"/>
    <property type="match status" value="1"/>
</dbReference>
<comment type="subunit">
    <text evidence="11">Homotetramer. Interacts with MFN1 and MFN2; functions as a guanyl-nucleotide exchange factor/GEF for MFN2 and also probably MFN1.</text>
</comment>
<keyword evidence="3 12" id="KW-0819">tRNA processing</keyword>
<keyword evidence="7 12" id="KW-0460">Magnesium</keyword>
<keyword evidence="2 12" id="KW-0808">Transferase</keyword>
<feature type="binding site" evidence="14">
    <location>
        <position position="53"/>
    </location>
    <ligand>
        <name>Mg(2+)</name>
        <dbReference type="ChEBI" id="CHEBI:18420"/>
        <label>1</label>
        <note>catalytic</note>
    </ligand>
</feature>
<feature type="binding site" evidence="14">
    <location>
        <position position="99"/>
    </location>
    <ligand>
        <name>Mg(2+)</name>
        <dbReference type="ChEBI" id="CHEBI:18420"/>
        <label>1</label>
        <note>catalytic</note>
    </ligand>
</feature>
<evidence type="ECO:0000259" key="16">
    <source>
        <dbReference type="Pfam" id="PF04446"/>
    </source>
</evidence>
<keyword evidence="5 12" id="KW-0479">Metal-binding</keyword>
<comment type="cofactor">
    <cofactor evidence="14">
        <name>Mg(2+)</name>
        <dbReference type="ChEBI" id="CHEBI:18420"/>
    </cofactor>
    <text evidence="14">Binds 2 magnesium ions per subunit.</text>
</comment>
<feature type="region of interest" description="Disordered" evidence="15">
    <location>
        <begin position="247"/>
        <end position="271"/>
    </location>
</feature>
<evidence type="ECO:0000256" key="13">
    <source>
        <dbReference type="PIRSR" id="PIRSR028980-1"/>
    </source>
</evidence>
<feature type="domain" description="tRNAHis guanylyltransferase catalytic" evidence="16">
    <location>
        <begin position="29"/>
        <end position="158"/>
    </location>
</feature>
<gene>
    <name evidence="18" type="primary">THG1</name>
</gene>
<reference evidence="18" key="1">
    <citation type="submission" date="2009-06" db="EMBL/GenBank/DDBJ databases">
        <title>Lepeophtheirus salmonis ESTs and full-length cDNAs.</title>
        <authorList>
            <person name="Yasuike M."/>
            <person name="von Schalburg K."/>
            <person name="Cooper G."/>
            <person name="Leong J."/>
            <person name="Jones S.R.M."/>
            <person name="Koop B.F."/>
        </authorList>
    </citation>
    <scope>NUCLEOTIDE SEQUENCE</scope>
    <source>
        <strain evidence="18">Pacific form</strain>
        <tissue evidence="18">Whole</tissue>
    </source>
</reference>
<dbReference type="PANTHER" id="PTHR12729">
    <property type="entry name" value="TRNA(HIS) GUANYLYLTRANSFERASE-RELATED"/>
    <property type="match status" value="1"/>
</dbReference>
<dbReference type="EMBL" id="BT077537">
    <property type="protein sequence ID" value="ACO11961.1"/>
    <property type="molecule type" value="mRNA"/>
</dbReference>
<evidence type="ECO:0000256" key="2">
    <source>
        <dbReference type="ARBA" id="ARBA00022679"/>
    </source>
</evidence>
<comment type="catalytic activity">
    <reaction evidence="9 12">
        <text>a 5'-end ribonucleotide-tRNA(His) + GTP + ATP + H2O = a 5'-end phospho-guanosine-ribonucleotide-tRNA(His) + AMP + 2 diphosphate + H(+)</text>
        <dbReference type="Rhea" id="RHEA:54564"/>
        <dbReference type="Rhea" id="RHEA-COMP:14193"/>
        <dbReference type="Rhea" id="RHEA-COMP:14917"/>
        <dbReference type="ChEBI" id="CHEBI:15377"/>
        <dbReference type="ChEBI" id="CHEBI:15378"/>
        <dbReference type="ChEBI" id="CHEBI:30616"/>
        <dbReference type="ChEBI" id="CHEBI:33019"/>
        <dbReference type="ChEBI" id="CHEBI:37565"/>
        <dbReference type="ChEBI" id="CHEBI:138282"/>
        <dbReference type="ChEBI" id="CHEBI:141847"/>
        <dbReference type="ChEBI" id="CHEBI:456215"/>
        <dbReference type="EC" id="2.7.7.79"/>
    </reaction>
</comment>
<dbReference type="Gene3D" id="3.30.70.3000">
    <property type="match status" value="1"/>
</dbReference>
<proteinExistence type="evidence at transcript level"/>
<dbReference type="FunFam" id="3.30.70.3000:FF:000001">
    <property type="entry name" value="tRNA(His) guanylyltransferase"/>
    <property type="match status" value="1"/>
</dbReference>
<dbReference type="AlphaFoldDB" id="C1BSF8"/>
<dbReference type="InterPro" id="IPR007537">
    <property type="entry name" value="tRNAHis_GuaTrfase_Thg1"/>
</dbReference>
<evidence type="ECO:0000313" key="18">
    <source>
        <dbReference type="EMBL" id="ACO11961.1"/>
    </source>
</evidence>
<evidence type="ECO:0000256" key="7">
    <source>
        <dbReference type="ARBA" id="ARBA00022842"/>
    </source>
</evidence>
<evidence type="ECO:0000256" key="12">
    <source>
        <dbReference type="PIRNR" id="PIRNR028980"/>
    </source>
</evidence>
<feature type="binding site" evidence="14">
    <location>
        <position position="52"/>
    </location>
    <ligand>
        <name>Mg(2+)</name>
        <dbReference type="ChEBI" id="CHEBI:18420"/>
        <label>1</label>
        <note>catalytic</note>
    </ligand>
</feature>
<feature type="domain" description="Thg1 C-terminal" evidence="17">
    <location>
        <begin position="161"/>
        <end position="286"/>
    </location>
</feature>
<evidence type="ECO:0000256" key="3">
    <source>
        <dbReference type="ARBA" id="ARBA00022694"/>
    </source>
</evidence>
<feature type="compositionally biased region" description="Polar residues" evidence="15">
    <location>
        <begin position="250"/>
        <end position="265"/>
    </location>
</feature>
<dbReference type="InterPro" id="IPR038469">
    <property type="entry name" value="tRNAHis_GuaTrfase_Thg1_sf"/>
</dbReference>
<evidence type="ECO:0000256" key="10">
    <source>
        <dbReference type="ARBA" id="ARBA00058346"/>
    </source>
</evidence>
<dbReference type="PANTHER" id="PTHR12729:SF6">
    <property type="entry name" value="TRNA(HIS) GUANYLYLTRANSFERASE-RELATED"/>
    <property type="match status" value="1"/>
</dbReference>
<evidence type="ECO:0000256" key="14">
    <source>
        <dbReference type="PIRSR" id="PIRSR028980-2"/>
    </source>
</evidence>
<feature type="binding site" evidence="13">
    <location>
        <begin position="98"/>
        <end position="99"/>
    </location>
    <ligand>
        <name>GTP</name>
        <dbReference type="ChEBI" id="CHEBI:37565"/>
    </ligand>
</feature>
<name>C1BSF8_LEPSM</name>
<dbReference type="EC" id="2.7.7.79" evidence="12"/>
<evidence type="ECO:0000259" key="17">
    <source>
        <dbReference type="Pfam" id="PF14413"/>
    </source>
</evidence>
<dbReference type="PIRSF" id="PIRSF028980">
    <property type="entry name" value="tRNAHis_guanylyltransferase"/>
    <property type="match status" value="1"/>
</dbReference>
<dbReference type="GO" id="GO:0000287">
    <property type="term" value="F:magnesium ion binding"/>
    <property type="evidence" value="ECO:0007669"/>
    <property type="project" value="UniProtKB-UniRule"/>
</dbReference>
<comment type="similarity">
    <text evidence="1 12">Belongs to the tRNA(His) guanylyltransferase family.</text>
</comment>
<evidence type="ECO:0000256" key="9">
    <source>
        <dbReference type="ARBA" id="ARBA00047281"/>
    </source>
</evidence>
<keyword evidence="8 12" id="KW-0342">GTP-binding</keyword>
<evidence type="ECO:0000256" key="15">
    <source>
        <dbReference type="SAM" id="MobiDB-lite"/>
    </source>
</evidence>
<accession>C1BSF8</accession>
<evidence type="ECO:0000256" key="5">
    <source>
        <dbReference type="ARBA" id="ARBA00022723"/>
    </source>
</evidence>
<keyword evidence="4 12" id="KW-0548">Nucleotidyltransferase</keyword>
<dbReference type="Pfam" id="PF04446">
    <property type="entry name" value="Thg1"/>
    <property type="match status" value="1"/>
</dbReference>
<feature type="binding site" evidence="14">
    <location>
        <position position="99"/>
    </location>
    <ligand>
        <name>Mg(2+)</name>
        <dbReference type="ChEBI" id="CHEBI:18420"/>
        <label>2</label>
        <note>catalytic</note>
    </ligand>
</feature>
<dbReference type="EMBL" id="BT120831">
    <property type="protein sequence ID" value="ADD24471.1"/>
    <property type="molecule type" value="mRNA"/>
</dbReference>
<keyword evidence="6 12" id="KW-0547">Nucleotide-binding</keyword>
<evidence type="ECO:0000256" key="8">
    <source>
        <dbReference type="ARBA" id="ARBA00023134"/>
    </source>
</evidence>
<dbReference type="GO" id="GO:0005525">
    <property type="term" value="F:GTP binding"/>
    <property type="evidence" value="ECO:0007669"/>
    <property type="project" value="UniProtKB-UniRule"/>
</dbReference>
<dbReference type="OrthoDB" id="62560at2759"/>
<sequence length="300" mass="34416">MCTNFPTRRLQSLSPSAPLVISRKAHCKFEYVRQFETKETLLPNTWAVVRVDGRGFHAFANKHEFTKPNDVRALNLMNAAAKVVLGAFTDIVLGYGQSDEYSFVFRKSANLFSRRSAKIVTSVASLFASNYVYLWPEYFPDTKLKFAPSFDGRCVCYPSDQNIRDYLSWRQADCHINNLYNTVFWALVQQGGMTNKEAQERLKGTLSADKNEILYSQFQINYNNESQQFRKGSLLLKKKVSVPVEVHEGNNASSDSKNEDPSTPSKHQKSGCRDRVKIFDLNVDIIGDEFWENNEYIYSF</sequence>
<evidence type="ECO:0000256" key="6">
    <source>
        <dbReference type="ARBA" id="ARBA00022741"/>
    </source>
</evidence>
<protein>
    <recommendedName>
        <fullName evidence="12">tRNA(His) guanylyltransferase</fullName>
        <ecNumber evidence="12">2.7.7.79</ecNumber>
    </recommendedName>
    <alternativeName>
        <fullName evidence="12">tRNA-histidine guanylyltransferase</fullName>
    </alternativeName>
</protein>
<dbReference type="GO" id="GO:0008193">
    <property type="term" value="F:tRNA guanylyltransferase activity"/>
    <property type="evidence" value="ECO:0007669"/>
    <property type="project" value="UniProtKB-UniRule"/>
</dbReference>
<dbReference type="InterPro" id="IPR025845">
    <property type="entry name" value="Thg1_C_dom"/>
</dbReference>
<comment type="function">
    <text evidence="10">Adds a GMP to the 5'-end of tRNA(His) after transcription and RNase P cleavage. This step is essential for proper recognition of the tRNA and for the fidelity of protein synthesis. Also functions as a guanyl-nucleotide exchange factor/GEF for the MFN1 and MFN2 mitofusins thereby regulating mitochondrial fusion. By regulating both mitochondrial dynamics and bioenergetic function, it contributes to cell survival following oxidative stress.</text>
</comment>
<evidence type="ECO:0000256" key="4">
    <source>
        <dbReference type="ARBA" id="ARBA00022695"/>
    </source>
</evidence>
<feature type="binding site" evidence="14">
    <location>
        <position position="52"/>
    </location>
    <ligand>
        <name>Mg(2+)</name>
        <dbReference type="ChEBI" id="CHEBI:18420"/>
        <label>2</label>
        <note>catalytic</note>
    </ligand>
</feature>
<evidence type="ECO:0000256" key="11">
    <source>
        <dbReference type="ARBA" id="ARBA00065710"/>
    </source>
</evidence>
<evidence type="ECO:0000256" key="1">
    <source>
        <dbReference type="ARBA" id="ARBA00010113"/>
    </source>
</evidence>
<dbReference type="InterPro" id="IPR024956">
    <property type="entry name" value="tRNAHis_GuaTrfase_cat"/>
</dbReference>